<protein>
    <recommendedName>
        <fullName evidence="3">Sulfotransferase</fullName>
        <ecNumber evidence="3">2.8.2.-</ecNumber>
    </recommendedName>
</protein>
<evidence type="ECO:0000259" key="4">
    <source>
        <dbReference type="Pfam" id="PF00685"/>
    </source>
</evidence>
<evidence type="ECO:0000313" key="5">
    <source>
        <dbReference type="EnsemblPlants" id="Kaladp0033s0155.1.v1.1"/>
    </source>
</evidence>
<proteinExistence type="inferred from homology"/>
<dbReference type="InterPro" id="IPR000863">
    <property type="entry name" value="Sulfotransferase_dom"/>
</dbReference>
<dbReference type="Gramene" id="Kaladp0033s0155.1.v1.1">
    <property type="protein sequence ID" value="Kaladp0033s0155.1.v1.1"/>
    <property type="gene ID" value="Kaladp0033s0155.v1.1"/>
</dbReference>
<evidence type="ECO:0000256" key="1">
    <source>
        <dbReference type="ARBA" id="ARBA00005771"/>
    </source>
</evidence>
<feature type="domain" description="Sulfotransferase" evidence="4">
    <location>
        <begin position="30"/>
        <end position="173"/>
    </location>
</feature>
<dbReference type="Proteomes" id="UP000594263">
    <property type="component" value="Unplaced"/>
</dbReference>
<organism evidence="5 6">
    <name type="scientific">Kalanchoe fedtschenkoi</name>
    <name type="common">Lavender scallops</name>
    <name type="synonym">South American air plant</name>
    <dbReference type="NCBI Taxonomy" id="63787"/>
    <lineage>
        <taxon>Eukaryota</taxon>
        <taxon>Viridiplantae</taxon>
        <taxon>Streptophyta</taxon>
        <taxon>Embryophyta</taxon>
        <taxon>Tracheophyta</taxon>
        <taxon>Spermatophyta</taxon>
        <taxon>Magnoliopsida</taxon>
        <taxon>eudicotyledons</taxon>
        <taxon>Gunneridae</taxon>
        <taxon>Pentapetalae</taxon>
        <taxon>Saxifragales</taxon>
        <taxon>Crassulaceae</taxon>
        <taxon>Kalanchoe</taxon>
    </lineage>
</organism>
<reference evidence="5" key="1">
    <citation type="submission" date="2021-01" db="UniProtKB">
        <authorList>
            <consortium name="EnsemblPlants"/>
        </authorList>
    </citation>
    <scope>IDENTIFICATION</scope>
</reference>
<dbReference type="OMA" id="HYLEYWE"/>
<evidence type="ECO:0000313" key="6">
    <source>
        <dbReference type="Proteomes" id="UP000594263"/>
    </source>
</evidence>
<dbReference type="Gene3D" id="3.40.50.300">
    <property type="entry name" value="P-loop containing nucleotide triphosphate hydrolases"/>
    <property type="match status" value="1"/>
</dbReference>
<evidence type="ECO:0000256" key="2">
    <source>
        <dbReference type="ARBA" id="ARBA00022679"/>
    </source>
</evidence>
<dbReference type="SUPFAM" id="SSF52540">
    <property type="entry name" value="P-loop containing nucleoside triphosphate hydrolases"/>
    <property type="match status" value="1"/>
</dbReference>
<dbReference type="GO" id="GO:0008146">
    <property type="term" value="F:sulfotransferase activity"/>
    <property type="evidence" value="ECO:0007669"/>
    <property type="project" value="InterPro"/>
</dbReference>
<keyword evidence="6" id="KW-1185">Reference proteome</keyword>
<dbReference type="Pfam" id="PF00685">
    <property type="entry name" value="Sulfotransfer_1"/>
    <property type="match status" value="1"/>
</dbReference>
<accession>A0A7N0TDA3</accession>
<evidence type="ECO:0000256" key="3">
    <source>
        <dbReference type="RuleBase" id="RU361155"/>
    </source>
</evidence>
<comment type="similarity">
    <text evidence="1 3">Belongs to the sulfotransferase 1 family.</text>
</comment>
<keyword evidence="2 3" id="KW-0808">Transferase</keyword>
<dbReference type="AlphaFoldDB" id="A0A7N0TDA3"/>
<name>A0A7N0TDA3_KALFE</name>
<sequence>MIEGRGLCYIGIGQSALGSVLLCDCGLKESLAFDVAFDKFCDGFVNPGPYWEHVVEYVEASLKFPNTVFLIRYEDLMERPVHNVKKLADFIEQPFSMAEEDQGVVERIVSFCSFDKLSNLKVNKTETYHSENTLFTNDTFFRYAKVGDWQNHLNDEQRERIDGITRQKFKDIGSCLSDYLSSI</sequence>
<dbReference type="EC" id="2.8.2.-" evidence="3"/>
<dbReference type="InterPro" id="IPR027417">
    <property type="entry name" value="P-loop_NTPase"/>
</dbReference>
<dbReference type="EnsemblPlants" id="Kaladp0033s0155.1.v1.1">
    <property type="protein sequence ID" value="Kaladp0033s0155.1.v1.1"/>
    <property type="gene ID" value="Kaladp0033s0155.v1.1"/>
</dbReference>
<dbReference type="PANTHER" id="PTHR11783">
    <property type="entry name" value="SULFOTRANSFERASE SULT"/>
    <property type="match status" value="1"/>
</dbReference>